<dbReference type="EMBL" id="JBANRG010000131">
    <property type="protein sequence ID" value="KAK7434139.1"/>
    <property type="molecule type" value="Genomic_DNA"/>
</dbReference>
<gene>
    <name evidence="1" type="ORF">VKT23_020365</name>
</gene>
<sequence length="321" mass="37068">MTKRKMTMLFSVNSQGKLLTENIHLVPKPTTSPDQVSDERLQQFYQDPANYGPKLRNSRLDKRGPTTSAILASHWNQALIHKLAAEADLIVSKCADDRFGHEPIEFKAMIHERLAGIIRTEIDARPRDDDETIEARILRLATHHQEARENSRKHNILHVKHHTRMSAATVMIADCLQQGIEDGVETWQYILKCLEKLSHHGMSDEEDAEEEAVIDGRQETVPVRRVLILPWRHESFQGLFDMLDDTRQVESAIFSQQGRPRIKRIRVDEVPSKVRTIPRHLPLSFFNPEYLAQIKYDHEVDNLAISKKPFPLRQITTLPNH</sequence>
<dbReference type="Proteomes" id="UP001498398">
    <property type="component" value="Unassembled WGS sequence"/>
</dbReference>
<evidence type="ECO:0000313" key="2">
    <source>
        <dbReference type="Proteomes" id="UP001498398"/>
    </source>
</evidence>
<keyword evidence="2" id="KW-1185">Reference proteome</keyword>
<comment type="caution">
    <text evidence="1">The sequence shown here is derived from an EMBL/GenBank/DDBJ whole genome shotgun (WGS) entry which is preliminary data.</text>
</comment>
<protein>
    <submittedName>
        <fullName evidence="1">Uncharacterized protein</fullName>
    </submittedName>
</protein>
<proteinExistence type="predicted"/>
<name>A0ABR1IKI0_9AGAR</name>
<reference evidence="1 2" key="1">
    <citation type="submission" date="2024-01" db="EMBL/GenBank/DDBJ databases">
        <title>A draft genome for the cacao thread blight pathogen Marasmiellus scandens.</title>
        <authorList>
            <person name="Baruah I.K."/>
            <person name="Leung J."/>
            <person name="Bukari Y."/>
            <person name="Amoako-Attah I."/>
            <person name="Meinhardt L.W."/>
            <person name="Bailey B.A."/>
            <person name="Cohen S.P."/>
        </authorList>
    </citation>
    <scope>NUCLEOTIDE SEQUENCE [LARGE SCALE GENOMIC DNA]</scope>
    <source>
        <strain evidence="1 2">GH-19</strain>
    </source>
</reference>
<accession>A0ABR1IKI0</accession>
<evidence type="ECO:0000313" key="1">
    <source>
        <dbReference type="EMBL" id="KAK7434139.1"/>
    </source>
</evidence>
<organism evidence="1 2">
    <name type="scientific">Marasmiellus scandens</name>
    <dbReference type="NCBI Taxonomy" id="2682957"/>
    <lineage>
        <taxon>Eukaryota</taxon>
        <taxon>Fungi</taxon>
        <taxon>Dikarya</taxon>
        <taxon>Basidiomycota</taxon>
        <taxon>Agaricomycotina</taxon>
        <taxon>Agaricomycetes</taxon>
        <taxon>Agaricomycetidae</taxon>
        <taxon>Agaricales</taxon>
        <taxon>Marasmiineae</taxon>
        <taxon>Omphalotaceae</taxon>
        <taxon>Marasmiellus</taxon>
    </lineage>
</organism>